<protein>
    <recommendedName>
        <fullName evidence="4">Lipocalin-like domain-containing protein</fullName>
    </recommendedName>
</protein>
<feature type="compositionally biased region" description="Polar residues" evidence="1">
    <location>
        <begin position="156"/>
        <end position="168"/>
    </location>
</feature>
<dbReference type="OrthoDB" id="2278190at2759"/>
<accession>A0A1X0RCV4</accession>
<sequence length="271" mass="28627">MKFFATQIAAALLAVSSVTNAAILPRDDTNQQGQQGDATTQYPNNTNVQSLNGTWFLTAVTSNVWDAYTSIAGKMNVNVDCLQLNLTGSSNSTLDLLGSAFLNRTSSGAGLNATAAAALLLQPPTGDLNVTAHDLAWSAYTSQVFVNKAQWDNFTSNGQSNQNASESGSMAIPGSRPMQATVYTRLIDSNAQPGSTDSTNYDTIFVWGSHASVINDGGNTNTKRADTIYGAILSRSSSVSQDTFNKTLTLLPPSVNNTSIVLLSDTCNVNH</sequence>
<dbReference type="AlphaFoldDB" id="A0A1X0RCV4"/>
<evidence type="ECO:0000313" key="3">
    <source>
        <dbReference type="EMBL" id="ORE09836.1"/>
    </source>
</evidence>
<proteinExistence type="predicted"/>
<feature type="chain" id="PRO_5013298345" description="Lipocalin-like domain-containing protein" evidence="2">
    <location>
        <begin position="22"/>
        <end position="271"/>
    </location>
</feature>
<name>A0A1X0RCV4_RHIZD</name>
<feature type="region of interest" description="Disordered" evidence="1">
    <location>
        <begin position="156"/>
        <end position="175"/>
    </location>
</feature>
<evidence type="ECO:0000256" key="2">
    <source>
        <dbReference type="SAM" id="SignalP"/>
    </source>
</evidence>
<reference evidence="3" key="1">
    <citation type="journal article" date="2016" name="Proc. Natl. Acad. Sci. U.S.A.">
        <title>Lipid metabolic changes in an early divergent fungus govern the establishment of a mutualistic symbiosis with endobacteria.</title>
        <authorList>
            <person name="Lastovetsky O.A."/>
            <person name="Gaspar M.L."/>
            <person name="Mondo S.J."/>
            <person name="LaButti K.M."/>
            <person name="Sandor L."/>
            <person name="Grigoriev I.V."/>
            <person name="Henry S.A."/>
            <person name="Pawlowska T.E."/>
        </authorList>
    </citation>
    <scope>NUCLEOTIDE SEQUENCE [LARGE SCALE GENOMIC DNA]</scope>
    <source>
        <strain evidence="3">ATCC 52814</strain>
    </source>
</reference>
<evidence type="ECO:0000256" key="1">
    <source>
        <dbReference type="SAM" id="MobiDB-lite"/>
    </source>
</evidence>
<dbReference type="VEuPathDB" id="FungiDB:BCV72DRAFT_260613"/>
<evidence type="ECO:0008006" key="4">
    <source>
        <dbReference type="Google" id="ProtNLM"/>
    </source>
</evidence>
<keyword evidence="2" id="KW-0732">Signal</keyword>
<feature type="signal peptide" evidence="2">
    <location>
        <begin position="1"/>
        <end position="21"/>
    </location>
</feature>
<organism evidence="3">
    <name type="scientific">Rhizopus microsporus var. microsporus</name>
    <dbReference type="NCBI Taxonomy" id="86635"/>
    <lineage>
        <taxon>Eukaryota</taxon>
        <taxon>Fungi</taxon>
        <taxon>Fungi incertae sedis</taxon>
        <taxon>Mucoromycota</taxon>
        <taxon>Mucoromycotina</taxon>
        <taxon>Mucoromycetes</taxon>
        <taxon>Mucorales</taxon>
        <taxon>Mucorineae</taxon>
        <taxon>Rhizopodaceae</taxon>
        <taxon>Rhizopus</taxon>
    </lineage>
</organism>
<dbReference type="Proteomes" id="UP000242414">
    <property type="component" value="Unassembled WGS sequence"/>
</dbReference>
<dbReference type="EMBL" id="KV921872">
    <property type="protein sequence ID" value="ORE09836.1"/>
    <property type="molecule type" value="Genomic_DNA"/>
</dbReference>
<gene>
    <name evidence="3" type="ORF">BCV72DRAFT_260613</name>
</gene>